<proteinExistence type="predicted"/>
<dbReference type="InterPro" id="IPR029044">
    <property type="entry name" value="Nucleotide-diphossugar_trans"/>
</dbReference>
<reference evidence="1 2" key="2">
    <citation type="submission" date="2018-12" db="EMBL/GenBank/DDBJ databases">
        <title>Whole-genome sequences of fifteen clinical Streptococcus suis strains isolated from pigs between 2006 and 2018.</title>
        <authorList>
            <person name="Stevens M.J.A."/>
            <person name="Cernela N."/>
            <person name="Spoerry Serrano N."/>
            <person name="Schmitt S."/>
            <person name="Schrenzel J."/>
            <person name="Stephan R."/>
        </authorList>
    </citation>
    <scope>NUCLEOTIDE SEQUENCE [LARGE SCALE GENOMIC DNA]</scope>
    <source>
        <strain evidence="1 2">PP422</strain>
    </source>
</reference>
<dbReference type="Proteomes" id="UP000274117">
    <property type="component" value="Unassembled WGS sequence"/>
</dbReference>
<dbReference type="AlphaFoldDB" id="A0A426TBZ7"/>
<evidence type="ECO:0000313" key="1">
    <source>
        <dbReference type="EMBL" id="RRR51707.1"/>
    </source>
</evidence>
<dbReference type="Gene3D" id="3.90.550.10">
    <property type="entry name" value="Spore Coat Polysaccharide Biosynthesis Protein SpsA, Chain A"/>
    <property type="match status" value="1"/>
</dbReference>
<dbReference type="SUPFAM" id="SSF53448">
    <property type="entry name" value="Nucleotide-diphospho-sugar transferases"/>
    <property type="match status" value="1"/>
</dbReference>
<gene>
    <name evidence="1" type="ORF">EI998_08000</name>
</gene>
<dbReference type="EMBL" id="RSDO01000014">
    <property type="protein sequence ID" value="RRR51707.1"/>
    <property type="molecule type" value="Genomic_DNA"/>
</dbReference>
<accession>A0A426TBZ7</accession>
<reference evidence="1 2" key="1">
    <citation type="submission" date="2018-11" db="EMBL/GenBank/DDBJ databases">
        <authorList>
            <person name="Stevens M.J."/>
            <person name="Cernela N."/>
            <person name="Spoerry Serrano N."/>
            <person name="Schmitt S."/>
            <person name="Schrenzel J."/>
            <person name="Stephan R."/>
        </authorList>
    </citation>
    <scope>NUCLEOTIDE SEQUENCE [LARGE SCALE GENOMIC DNA]</scope>
    <source>
        <strain evidence="1 2">PP422</strain>
    </source>
</reference>
<name>A0A426TBZ7_STRSU</name>
<comment type="caution">
    <text evidence="1">The sequence shown here is derived from an EMBL/GenBank/DDBJ whole genome shotgun (WGS) entry which is preliminary data.</text>
</comment>
<sequence>MVVLVATVDNHNVDKLLETMNLTSVVTIIVNQYWSGREQSELVTRERSTILHSNRLGLSASRNDALALAPEHAICQIADDDMVFVDNYQEIVAEAYQEFPDADVIVFYVDNEVATLAKKPLKKGRIHHIGAMRTSSVQISFKKSSILQKGIVFDERFGIGAKYGSGEENILLFDALRKGLKIYSYPVKIATLIDARASYWDRSNSPEFCRKKGAIFKRMTANWYWLLILQFAIRKRKMMLPEIKIADNIRYMFQGAREFSRNKD</sequence>
<evidence type="ECO:0000313" key="2">
    <source>
        <dbReference type="Proteomes" id="UP000274117"/>
    </source>
</evidence>
<evidence type="ECO:0008006" key="3">
    <source>
        <dbReference type="Google" id="ProtNLM"/>
    </source>
</evidence>
<protein>
    <recommendedName>
        <fullName evidence="3">Glycosyltransferase</fullName>
    </recommendedName>
</protein>
<organism evidence="1 2">
    <name type="scientific">Streptococcus suis</name>
    <dbReference type="NCBI Taxonomy" id="1307"/>
    <lineage>
        <taxon>Bacteria</taxon>
        <taxon>Bacillati</taxon>
        <taxon>Bacillota</taxon>
        <taxon>Bacilli</taxon>
        <taxon>Lactobacillales</taxon>
        <taxon>Streptococcaceae</taxon>
        <taxon>Streptococcus</taxon>
    </lineage>
</organism>